<gene>
    <name evidence="7" type="primary">tnp7109-12</name>
    <name evidence="7" type="ORF">ARTSIC4J27_4561</name>
</gene>
<dbReference type="InterPro" id="IPR001207">
    <property type="entry name" value="Transposase_mutator"/>
</dbReference>
<organism evidence="7 8">
    <name type="scientific">Pseudarthrobacter siccitolerans</name>
    <dbReference type="NCBI Taxonomy" id="861266"/>
    <lineage>
        <taxon>Bacteria</taxon>
        <taxon>Bacillati</taxon>
        <taxon>Actinomycetota</taxon>
        <taxon>Actinomycetes</taxon>
        <taxon>Micrococcales</taxon>
        <taxon>Micrococcaceae</taxon>
        <taxon>Pseudarthrobacter</taxon>
    </lineage>
</organism>
<sequence length="367" mass="41521">MKNGTTSSGRTRWRCKSCGASSTQTRVDVTRKAEFTAFLSWLTGKQRQGGYAGSERTFRRRSAWCWNVVPQAPVTGEIHPVLMLDGTYFNGWCVLVAYTGSHVIAWQWCDREKHASWSALLQQIPAPDVAVVDGHKGLESALREHWPETKVQRCLFHIRQNIRTHLTLRPKLEAGKELLALAKALTHVTDLDEAASWMGEFASWEARWESFLKHRTYAKKNTVRPAHIGAGQLWWYTHLGLRRARGTLAGAIKAGHMFTWLTSATAGQNIARTTSPLEGGINAGLKDLLRTHRGLTPDHAARAADWYLYLRTEQPQDPWHLVQPRHWQPQRKNHPRAEDPIGPALYDTAFTSEDGNGIQQGWGGRRR</sequence>
<proteinExistence type="inferred from homology"/>
<feature type="region of interest" description="Disordered" evidence="6">
    <location>
        <begin position="326"/>
        <end position="367"/>
    </location>
</feature>
<evidence type="ECO:0000256" key="1">
    <source>
        <dbReference type="ARBA" id="ARBA00002190"/>
    </source>
</evidence>
<keyword evidence="4" id="KW-0238">DNA-binding</keyword>
<dbReference type="EMBL" id="CAQI01000002">
    <property type="protein sequence ID" value="CCQ44074.1"/>
    <property type="molecule type" value="Genomic_DNA"/>
</dbReference>
<comment type="similarity">
    <text evidence="2">Belongs to the transposase mutator family.</text>
</comment>
<keyword evidence="5" id="KW-0233">DNA recombination</keyword>
<reference evidence="8" key="1">
    <citation type="journal article" date="2014" name="Genome Announc.">
        <title>Genome Sequence of Arthrobacter siccitolerans 4J27, a Xeroprotectant-Producing Desiccation-Tolerant Microorganism.</title>
        <authorList>
            <person name="Manzanera M."/>
            <person name="Santa-Cruz-Calvo L."/>
            <person name="Vilchez J.I."/>
            <person name="Garcia-Fontana C."/>
            <person name="Silva-Castro G.A."/>
            <person name="Calvo C."/>
            <person name="Gonzalez-Lopez J."/>
        </authorList>
    </citation>
    <scope>NUCLEOTIDE SEQUENCE [LARGE SCALE GENOMIC DNA]</scope>
    <source>
        <strain evidence="8">4J27</strain>
    </source>
</reference>
<evidence type="ECO:0000313" key="8">
    <source>
        <dbReference type="Proteomes" id="UP000035722"/>
    </source>
</evidence>
<feature type="compositionally biased region" description="Gly residues" evidence="6">
    <location>
        <begin position="358"/>
        <end position="367"/>
    </location>
</feature>
<evidence type="ECO:0000256" key="4">
    <source>
        <dbReference type="ARBA" id="ARBA00023125"/>
    </source>
</evidence>
<comment type="caution">
    <text evidence="7">The sequence shown here is derived from an EMBL/GenBank/DDBJ whole genome shotgun (WGS) entry which is preliminary data.</text>
</comment>
<name>A0A024GX62_9MICC</name>
<evidence type="ECO:0000256" key="5">
    <source>
        <dbReference type="ARBA" id="ARBA00023172"/>
    </source>
</evidence>
<evidence type="ECO:0000313" key="7">
    <source>
        <dbReference type="EMBL" id="CCQ44074.1"/>
    </source>
</evidence>
<keyword evidence="3" id="KW-0815">Transposition</keyword>
<evidence type="ECO:0000256" key="6">
    <source>
        <dbReference type="SAM" id="MobiDB-lite"/>
    </source>
</evidence>
<dbReference type="Pfam" id="PF00872">
    <property type="entry name" value="Transposase_mut"/>
    <property type="match status" value="1"/>
</dbReference>
<dbReference type="InterPro" id="IPR048004">
    <property type="entry name" value="IS1249_transpos"/>
</dbReference>
<dbReference type="STRING" id="861266.ARTSIC4J27_4561"/>
<dbReference type="GO" id="GO:0004803">
    <property type="term" value="F:transposase activity"/>
    <property type="evidence" value="ECO:0007669"/>
    <property type="project" value="InterPro"/>
</dbReference>
<dbReference type="Proteomes" id="UP000035722">
    <property type="component" value="Unassembled WGS sequence"/>
</dbReference>
<dbReference type="AlphaFoldDB" id="A0A024GX62"/>
<accession>A0A024GX62</accession>
<comment type="function">
    <text evidence="1">Required for the transposition of the insertion element.</text>
</comment>
<dbReference type="GO" id="GO:0003677">
    <property type="term" value="F:DNA binding"/>
    <property type="evidence" value="ECO:0007669"/>
    <property type="project" value="UniProtKB-KW"/>
</dbReference>
<dbReference type="GO" id="GO:0006313">
    <property type="term" value="P:DNA transposition"/>
    <property type="evidence" value="ECO:0007669"/>
    <property type="project" value="InterPro"/>
</dbReference>
<keyword evidence="8" id="KW-1185">Reference proteome</keyword>
<dbReference type="NCBIfam" id="NF033544">
    <property type="entry name" value="transpos_IS1249"/>
    <property type="match status" value="1"/>
</dbReference>
<evidence type="ECO:0000256" key="3">
    <source>
        <dbReference type="ARBA" id="ARBA00022578"/>
    </source>
</evidence>
<evidence type="ECO:0000256" key="2">
    <source>
        <dbReference type="ARBA" id="ARBA00010961"/>
    </source>
</evidence>
<protein>
    <submittedName>
        <fullName evidence="7">MULE transposase domain protein</fullName>
    </submittedName>
</protein>